<name>A0AAE1AHB2_9GAST</name>
<evidence type="ECO:0000313" key="1">
    <source>
        <dbReference type="EMBL" id="KAK3786747.1"/>
    </source>
</evidence>
<protein>
    <submittedName>
        <fullName evidence="1">Uncharacterized protein</fullName>
    </submittedName>
</protein>
<keyword evidence="2" id="KW-1185">Reference proteome</keyword>
<accession>A0AAE1AHB2</accession>
<comment type="caution">
    <text evidence="1">The sequence shown here is derived from an EMBL/GenBank/DDBJ whole genome shotgun (WGS) entry which is preliminary data.</text>
</comment>
<evidence type="ECO:0000313" key="2">
    <source>
        <dbReference type="Proteomes" id="UP001283361"/>
    </source>
</evidence>
<dbReference type="Proteomes" id="UP001283361">
    <property type="component" value="Unassembled WGS sequence"/>
</dbReference>
<sequence>MLESRDSKFHPRAPVAGLKRPHLACLFDHAKTIPRHSRTCPEAPQFLRHRKKNSLEKWVGPTGLTIMDKVSSSGP</sequence>
<gene>
    <name evidence="1" type="ORF">RRG08_000953</name>
</gene>
<proteinExistence type="predicted"/>
<dbReference type="EMBL" id="JAWDGP010001945">
    <property type="protein sequence ID" value="KAK3786747.1"/>
    <property type="molecule type" value="Genomic_DNA"/>
</dbReference>
<dbReference type="AlphaFoldDB" id="A0AAE1AHB2"/>
<organism evidence="1 2">
    <name type="scientific">Elysia crispata</name>
    <name type="common">lettuce slug</name>
    <dbReference type="NCBI Taxonomy" id="231223"/>
    <lineage>
        <taxon>Eukaryota</taxon>
        <taxon>Metazoa</taxon>
        <taxon>Spiralia</taxon>
        <taxon>Lophotrochozoa</taxon>
        <taxon>Mollusca</taxon>
        <taxon>Gastropoda</taxon>
        <taxon>Heterobranchia</taxon>
        <taxon>Euthyneura</taxon>
        <taxon>Panpulmonata</taxon>
        <taxon>Sacoglossa</taxon>
        <taxon>Placobranchoidea</taxon>
        <taxon>Plakobranchidae</taxon>
        <taxon>Elysia</taxon>
    </lineage>
</organism>
<reference evidence="1" key="1">
    <citation type="journal article" date="2023" name="G3 (Bethesda)">
        <title>A reference genome for the long-term kleptoplast-retaining sea slug Elysia crispata morphotype clarki.</title>
        <authorList>
            <person name="Eastman K.E."/>
            <person name="Pendleton A.L."/>
            <person name="Shaikh M.A."/>
            <person name="Suttiyut T."/>
            <person name="Ogas R."/>
            <person name="Tomko P."/>
            <person name="Gavelis G."/>
            <person name="Widhalm J.R."/>
            <person name="Wisecaver J.H."/>
        </authorList>
    </citation>
    <scope>NUCLEOTIDE SEQUENCE</scope>
    <source>
        <strain evidence="1">ECLA1</strain>
    </source>
</reference>